<proteinExistence type="predicted"/>
<protein>
    <recommendedName>
        <fullName evidence="3">DUF5318 domain-containing protein</fullName>
    </recommendedName>
</protein>
<accession>A0A269PC14</accession>
<dbReference type="EMBL" id="NQMQ01000019">
    <property type="protein sequence ID" value="PAJ69087.1"/>
    <property type="molecule type" value="Genomic_DNA"/>
</dbReference>
<evidence type="ECO:0000313" key="2">
    <source>
        <dbReference type="Proteomes" id="UP000215771"/>
    </source>
</evidence>
<gene>
    <name evidence="1" type="ORF">CIG21_09095</name>
</gene>
<dbReference type="AlphaFoldDB" id="A0A269PC14"/>
<comment type="caution">
    <text evidence="1">The sequence shown here is derived from an EMBL/GenBank/DDBJ whole genome shotgun (WGS) entry which is preliminary data.</text>
</comment>
<organism evidence="1 2">
    <name type="scientific">Corynebacterium hadale</name>
    <dbReference type="NCBI Taxonomy" id="2026255"/>
    <lineage>
        <taxon>Bacteria</taxon>
        <taxon>Bacillati</taxon>
        <taxon>Actinomycetota</taxon>
        <taxon>Actinomycetes</taxon>
        <taxon>Mycobacteriales</taxon>
        <taxon>Corynebacteriaceae</taxon>
        <taxon>Corynebacterium</taxon>
    </lineage>
</organism>
<evidence type="ECO:0000313" key="1">
    <source>
        <dbReference type="EMBL" id="PAJ69087.1"/>
    </source>
</evidence>
<dbReference type="InterPro" id="IPR035169">
    <property type="entry name" value="DUF5318"/>
</dbReference>
<dbReference type="Proteomes" id="UP000215771">
    <property type="component" value="Unassembled WGS sequence"/>
</dbReference>
<name>A0A269PC14_9CORY</name>
<dbReference type="RefSeq" id="WP_095278595.1">
    <property type="nucleotide sequence ID" value="NZ_CP047655.1"/>
</dbReference>
<evidence type="ECO:0008006" key="3">
    <source>
        <dbReference type="Google" id="ProtNLM"/>
    </source>
</evidence>
<sequence length="125" mass="14231">MGRVFAYRYEVSHEWARRTTLRDLRQDKITLDDVCDADFLLRTASQYHGAKADRPCPICGAELREVKWVYGENLGRRANTARSAKEIDQLVAEVGPITVHFVEVCLECKWNHLRKAVTAVPVSDG</sequence>
<reference evidence="1 2" key="1">
    <citation type="submission" date="2017-08" db="EMBL/GenBank/DDBJ databases">
        <authorList>
            <person name="de Groot N.N."/>
        </authorList>
    </citation>
    <scope>NUCLEOTIDE SEQUENCE [LARGE SCALE GENOMIC DNA]</scope>
    <source>
        <strain evidence="1 2">NBT06-6</strain>
    </source>
</reference>
<dbReference type="Pfam" id="PF17249">
    <property type="entry name" value="DUF5318"/>
    <property type="match status" value="1"/>
</dbReference>